<keyword evidence="2" id="KW-1185">Reference proteome</keyword>
<dbReference type="PANTHER" id="PTHR12138">
    <property type="entry name" value="PRIMATE-EXPANDED PROTEIN FAMILY"/>
    <property type="match status" value="1"/>
</dbReference>
<reference evidence="1" key="3">
    <citation type="submission" date="2025-09" db="UniProtKB">
        <authorList>
            <consortium name="Ensembl"/>
        </authorList>
    </citation>
    <scope>IDENTIFICATION</scope>
</reference>
<proteinExistence type="predicted"/>
<reference evidence="1" key="2">
    <citation type="submission" date="2025-08" db="UniProtKB">
        <authorList>
            <consortium name="Ensembl"/>
        </authorList>
    </citation>
    <scope>IDENTIFICATION</scope>
</reference>
<dbReference type="Ensembl" id="ENSPANT00000062056.1">
    <property type="protein sequence ID" value="ENSPANP00000061157.1"/>
    <property type="gene ID" value="ENSPANG00000038219.1"/>
</dbReference>
<evidence type="ECO:0000313" key="1">
    <source>
        <dbReference type="Ensembl" id="ENSPANP00000061157.1"/>
    </source>
</evidence>
<sequence>MCHHAQLIFVFLVETGFHNIGQAGLKILTSGDPPASASQNAGITGMTHHARPIRFFSMWVLLLNKRVIEVIDYIYVKERDKSRSVAWAGAQWLCHSSSQYGTPGPKRSSCISLQSSCHYRCVSPCPANYFLFFF</sequence>
<dbReference type="Proteomes" id="UP000028761">
    <property type="component" value="Chromosome 3"/>
</dbReference>
<name>A0A8I5NQ84_PAPAN</name>
<dbReference type="PRINTS" id="PR02045">
    <property type="entry name" value="F138DOMAIN"/>
</dbReference>
<reference evidence="1 2" key="1">
    <citation type="submission" date="2012-03" db="EMBL/GenBank/DDBJ databases">
        <title>Whole Genome Assembly of Papio anubis.</title>
        <authorList>
            <person name="Liu Y.L."/>
            <person name="Abraham K.A."/>
            <person name="Akbar H.A."/>
            <person name="Ali S.A."/>
            <person name="Anosike U.A."/>
            <person name="Aqrawi P.A."/>
            <person name="Arias F.A."/>
            <person name="Attaway T.A."/>
            <person name="Awwad R.A."/>
            <person name="Babu C.B."/>
            <person name="Bandaranaike D.B."/>
            <person name="Battles P.B."/>
            <person name="Bell A.B."/>
            <person name="Beltran B.B."/>
            <person name="Berhane-Mersha D.B."/>
            <person name="Bess C.B."/>
            <person name="Bickham C.B."/>
            <person name="Bolden T.B."/>
            <person name="Carter K.C."/>
            <person name="Chau D.C."/>
            <person name="Chavez A.C."/>
            <person name="Clerc-Blankenburg K.C."/>
            <person name="Coyle M.C."/>
            <person name="Dao M.D."/>
            <person name="Davila M.L.D."/>
            <person name="Davy-Carroll L.D."/>
            <person name="Denson S.D."/>
            <person name="Dinh H.D."/>
            <person name="Fernandez S.F."/>
            <person name="Fernando P.F."/>
            <person name="Forbes L.F."/>
            <person name="Francis C.F."/>
            <person name="Francisco L.F."/>
            <person name="Fu Q.F."/>
            <person name="Garcia-Iii R.G."/>
            <person name="Garrett T.G."/>
            <person name="Gross S.G."/>
            <person name="Gubbala S.G."/>
            <person name="Hirani K.H."/>
            <person name="Hogues M.H."/>
            <person name="Hollins B.H."/>
            <person name="Jackson L.J."/>
            <person name="Javaid M.J."/>
            <person name="Jhangiani S.J."/>
            <person name="Johnson A.J."/>
            <person name="Johnson B.J."/>
            <person name="Jones J.J."/>
            <person name="Joshi V.J."/>
            <person name="Kalu J.K."/>
            <person name="Khan N.K."/>
            <person name="Korchina V.K."/>
            <person name="Kovar C.K."/>
            <person name="Lago L.L."/>
            <person name="Lara F.L."/>
            <person name="Le T.-K.L."/>
            <person name="Lee S.L."/>
            <person name="Legall-Iii F.L."/>
            <person name="Lemon S.L."/>
            <person name="Liu J.L."/>
            <person name="Liu Y.-S.L."/>
            <person name="Liyanage D.L."/>
            <person name="Lopez J.L."/>
            <person name="Lorensuhewa L.L."/>
            <person name="Mata R.M."/>
            <person name="Mathew T.M."/>
            <person name="Mercado C.M."/>
            <person name="Mercado I.M."/>
            <person name="Morales K.M."/>
            <person name="Morgan M.M."/>
            <person name="Munidasa M.M."/>
            <person name="Ngo D.N."/>
            <person name="Nguyen L.N."/>
            <person name="Nguyen T.N."/>
            <person name="Nguyen N.N."/>
            <person name="Obregon M.O."/>
            <person name="Okwuonu G.O."/>
            <person name="Ongeri F.O."/>
            <person name="Onwere C.O."/>
            <person name="Osifeso I.O."/>
            <person name="Parra A.P."/>
            <person name="Patil S.P."/>
            <person name="Perez A.P."/>
            <person name="Perez Y.P."/>
            <person name="Pham C.P."/>
            <person name="Pu L.-L.P."/>
            <person name="Puazo M.P."/>
            <person name="Quiroz J.Q."/>
            <person name="Rouhana J.R."/>
            <person name="Ruiz M.R."/>
            <person name="Ruiz S.-J.R."/>
            <person name="Saada N.S."/>
            <person name="Santibanez J.S."/>
            <person name="Scheel M.S."/>
            <person name="Schneider B.S."/>
            <person name="Simmons D.S."/>
            <person name="Sisson I.S."/>
            <person name="Tang L.-Y.T."/>
            <person name="Thornton R.T."/>
            <person name="Tisius J.T."/>
            <person name="Toledanes G.T."/>
            <person name="Trejos Z.T."/>
            <person name="Usmani K.U."/>
            <person name="Varghese R.V."/>
            <person name="Vattathil S.V."/>
            <person name="Vee V.V."/>
            <person name="Walker D.W."/>
            <person name="Weissenberger G.W."/>
            <person name="White C.W."/>
            <person name="Williams A.W."/>
            <person name="Woodworth J.W."/>
            <person name="Wright R.W."/>
            <person name="Zhu Y.Z."/>
            <person name="Han Y.H."/>
            <person name="Newsham I.N."/>
            <person name="Nazareth L.N."/>
            <person name="Worley K.W."/>
            <person name="Muzny D.M."/>
            <person name="Rogers J.R."/>
            <person name="Gibbs R.G."/>
        </authorList>
    </citation>
    <scope>NUCLEOTIDE SEQUENCE [LARGE SCALE GENOMIC DNA]</scope>
</reference>
<protein>
    <submittedName>
        <fullName evidence="1">Uncharacterized protein</fullName>
    </submittedName>
</protein>
<dbReference type="GeneTree" id="ENSGT01120000271815"/>
<dbReference type="PANTHER" id="PTHR12138:SF135">
    <property type="entry name" value="SAM DOMAIN-CONTAINING PROTEIN"/>
    <property type="match status" value="1"/>
</dbReference>
<evidence type="ECO:0000313" key="2">
    <source>
        <dbReference type="Proteomes" id="UP000028761"/>
    </source>
</evidence>
<accession>A0A8I5NQ84</accession>
<dbReference type="AlphaFoldDB" id="A0A8I5NQ84"/>
<organism evidence="1 2">
    <name type="scientific">Papio anubis</name>
    <name type="common">Olive baboon</name>
    <dbReference type="NCBI Taxonomy" id="9555"/>
    <lineage>
        <taxon>Eukaryota</taxon>
        <taxon>Metazoa</taxon>
        <taxon>Chordata</taxon>
        <taxon>Craniata</taxon>
        <taxon>Vertebrata</taxon>
        <taxon>Euteleostomi</taxon>
        <taxon>Mammalia</taxon>
        <taxon>Eutheria</taxon>
        <taxon>Euarchontoglires</taxon>
        <taxon>Primates</taxon>
        <taxon>Haplorrhini</taxon>
        <taxon>Catarrhini</taxon>
        <taxon>Cercopithecidae</taxon>
        <taxon>Cercopithecinae</taxon>
        <taxon>Papio</taxon>
    </lineage>
</organism>